<evidence type="ECO:0000313" key="3">
    <source>
        <dbReference type="Proteomes" id="UP000887578"/>
    </source>
</evidence>
<reference evidence="4" key="1">
    <citation type="submission" date="2022-11" db="UniProtKB">
        <authorList>
            <consortium name="WormBaseParasite"/>
        </authorList>
    </citation>
    <scope>IDENTIFICATION</scope>
</reference>
<keyword evidence="3" id="KW-1185">Reference proteome</keyword>
<feature type="transmembrane region" description="Helical" evidence="1">
    <location>
        <begin position="130"/>
        <end position="148"/>
    </location>
</feature>
<evidence type="ECO:0000256" key="1">
    <source>
        <dbReference type="SAM" id="Phobius"/>
    </source>
</evidence>
<keyword evidence="1" id="KW-0472">Membrane</keyword>
<keyword evidence="2" id="KW-0732">Signal</keyword>
<keyword evidence="1" id="KW-0812">Transmembrane</keyword>
<name>A0A914PKY2_9BILA</name>
<accession>A0A914PKY2</accession>
<keyword evidence="1" id="KW-1133">Transmembrane helix</keyword>
<feature type="chain" id="PRO_5037309559" evidence="2">
    <location>
        <begin position="22"/>
        <end position="149"/>
    </location>
</feature>
<dbReference type="Proteomes" id="UP000887578">
    <property type="component" value="Unplaced"/>
</dbReference>
<sequence length="149" mass="16864">MNITWFLSIFIFIVILHFSAAVECPSSDIPYFEIECPACAVYICGGKSGSGCPDDFFRDCSIFKNAIKFIDSKNYLYLNYFDRFVTYVSGCEQELDGQPCIQEKVENFKKEIANYKGGILWNASGNQNGAIKLIGILGIGWIIFTVWIY</sequence>
<feature type="signal peptide" evidence="2">
    <location>
        <begin position="1"/>
        <end position="21"/>
    </location>
</feature>
<protein>
    <submittedName>
        <fullName evidence="4">Uncharacterized protein</fullName>
    </submittedName>
</protein>
<evidence type="ECO:0000313" key="4">
    <source>
        <dbReference type="WBParaSite" id="PDA_v2.g16485.t1"/>
    </source>
</evidence>
<dbReference type="WBParaSite" id="PDA_v2.g16485.t1">
    <property type="protein sequence ID" value="PDA_v2.g16485.t1"/>
    <property type="gene ID" value="PDA_v2.g16485"/>
</dbReference>
<dbReference type="AlphaFoldDB" id="A0A914PKY2"/>
<organism evidence="3 4">
    <name type="scientific">Panagrolaimus davidi</name>
    <dbReference type="NCBI Taxonomy" id="227884"/>
    <lineage>
        <taxon>Eukaryota</taxon>
        <taxon>Metazoa</taxon>
        <taxon>Ecdysozoa</taxon>
        <taxon>Nematoda</taxon>
        <taxon>Chromadorea</taxon>
        <taxon>Rhabditida</taxon>
        <taxon>Tylenchina</taxon>
        <taxon>Panagrolaimomorpha</taxon>
        <taxon>Panagrolaimoidea</taxon>
        <taxon>Panagrolaimidae</taxon>
        <taxon>Panagrolaimus</taxon>
    </lineage>
</organism>
<proteinExistence type="predicted"/>
<evidence type="ECO:0000256" key="2">
    <source>
        <dbReference type="SAM" id="SignalP"/>
    </source>
</evidence>